<evidence type="ECO:0000256" key="1">
    <source>
        <dbReference type="ARBA" id="ARBA00004761"/>
    </source>
</evidence>
<accession>A0A0B4DJG4</accession>
<sequence length="213" mass="21205">MLAGIRQARLVGIVRGNDGGAAAQAALAAMEEGFQYVEIALTTPNALEAIREVRAAAPAGCLVGAGTVLSQADVEHVTAAGGQFIVTPSLAPSISEAANAGIPVIAGALTPSEAYEAMERGATAIKLFPASIGGPGYLKAVRDPFPDIPFIAVGGVGLDEAAGYWEAGAIAVGLGGPLFGTAASGGDLSDVRNRARRFLGLASEFAARTGASS</sequence>
<comment type="caution">
    <text evidence="6">The sequence shown here is derived from an EMBL/GenBank/DDBJ whole genome shotgun (WGS) entry which is preliminary data.</text>
</comment>
<keyword evidence="5" id="KW-0119">Carbohydrate metabolism</keyword>
<dbReference type="PROSITE" id="PS00160">
    <property type="entry name" value="ALDOLASE_KDPG_KHG_2"/>
    <property type="match status" value="1"/>
</dbReference>
<comment type="subunit">
    <text evidence="3">Homotrimer.</text>
</comment>
<comment type="pathway">
    <text evidence="1">Carbohydrate acid metabolism.</text>
</comment>
<dbReference type="GO" id="GO:0016829">
    <property type="term" value="F:lyase activity"/>
    <property type="evidence" value="ECO:0007669"/>
    <property type="project" value="UniProtKB-KW"/>
</dbReference>
<proteinExistence type="inferred from homology"/>
<dbReference type="InterPro" id="IPR031338">
    <property type="entry name" value="KDPG/KHG_AS_2"/>
</dbReference>
<dbReference type="EMBL" id="JWTB01000007">
    <property type="protein sequence ID" value="KIC68982.1"/>
    <property type="molecule type" value="Genomic_DNA"/>
</dbReference>
<dbReference type="InterPro" id="IPR013785">
    <property type="entry name" value="Aldolase_TIM"/>
</dbReference>
<gene>
    <name evidence="6" type="ORF">RM50_03090</name>
</gene>
<dbReference type="PANTHER" id="PTHR30246:SF1">
    <property type="entry name" value="2-DEHYDRO-3-DEOXY-6-PHOSPHOGALACTONATE ALDOLASE-RELATED"/>
    <property type="match status" value="1"/>
</dbReference>
<comment type="similarity">
    <text evidence="2">Belongs to the KHG/KDPG aldolase family.</text>
</comment>
<keyword evidence="4" id="KW-0456">Lyase</keyword>
<dbReference type="Pfam" id="PF01081">
    <property type="entry name" value="Aldolase"/>
    <property type="match status" value="1"/>
</dbReference>
<dbReference type="SUPFAM" id="SSF51569">
    <property type="entry name" value="Aldolase"/>
    <property type="match status" value="1"/>
</dbReference>
<dbReference type="PANTHER" id="PTHR30246">
    <property type="entry name" value="2-KETO-3-DEOXY-6-PHOSPHOGLUCONATE ALDOLASE"/>
    <property type="match status" value="1"/>
</dbReference>
<evidence type="ECO:0000256" key="4">
    <source>
        <dbReference type="ARBA" id="ARBA00023239"/>
    </source>
</evidence>
<evidence type="ECO:0000313" key="6">
    <source>
        <dbReference type="EMBL" id="KIC68982.1"/>
    </source>
</evidence>
<evidence type="ECO:0000313" key="7">
    <source>
        <dbReference type="Proteomes" id="UP000031196"/>
    </source>
</evidence>
<evidence type="ECO:0000256" key="2">
    <source>
        <dbReference type="ARBA" id="ARBA00006906"/>
    </source>
</evidence>
<dbReference type="Gene3D" id="3.20.20.70">
    <property type="entry name" value="Aldolase class I"/>
    <property type="match status" value="1"/>
</dbReference>
<dbReference type="InterPro" id="IPR000887">
    <property type="entry name" value="Aldlse_KDPG_KHG"/>
</dbReference>
<dbReference type="Proteomes" id="UP000031196">
    <property type="component" value="Unassembled WGS sequence"/>
</dbReference>
<dbReference type="AlphaFoldDB" id="A0A0B4DJG4"/>
<dbReference type="NCBIfam" id="TIGR01182">
    <property type="entry name" value="eda"/>
    <property type="match status" value="1"/>
</dbReference>
<evidence type="ECO:0000256" key="5">
    <source>
        <dbReference type="ARBA" id="ARBA00023277"/>
    </source>
</evidence>
<protein>
    <submittedName>
        <fullName evidence="6">Aldolase</fullName>
    </submittedName>
</protein>
<organism evidence="6 7">
    <name type="scientific">Pseudarthrobacter phenanthrenivorans</name>
    <name type="common">Arthrobacter phenanthrenivorans</name>
    <dbReference type="NCBI Taxonomy" id="361575"/>
    <lineage>
        <taxon>Bacteria</taxon>
        <taxon>Bacillati</taxon>
        <taxon>Actinomycetota</taxon>
        <taxon>Actinomycetes</taxon>
        <taxon>Micrococcales</taxon>
        <taxon>Micrococcaceae</taxon>
        <taxon>Pseudarthrobacter</taxon>
    </lineage>
</organism>
<name>A0A0B4DJG4_PSEPS</name>
<dbReference type="CDD" id="cd00452">
    <property type="entry name" value="KDPG_aldolase"/>
    <property type="match status" value="1"/>
</dbReference>
<reference evidence="6 7" key="1">
    <citation type="submission" date="2014-12" db="EMBL/GenBank/DDBJ databases">
        <title>Genome sequencing of Arthrobacter phenanthrenivorans SWC37.</title>
        <authorList>
            <person name="Tan P.W."/>
            <person name="Chan K.-G."/>
        </authorList>
    </citation>
    <scope>NUCLEOTIDE SEQUENCE [LARGE SCALE GENOMIC DNA]</scope>
    <source>
        <strain evidence="6 7">SWC37</strain>
    </source>
</reference>
<evidence type="ECO:0000256" key="3">
    <source>
        <dbReference type="ARBA" id="ARBA00011233"/>
    </source>
</evidence>